<dbReference type="EMBL" id="JAUKPO010000045">
    <property type="protein sequence ID" value="MDO1451171.1"/>
    <property type="molecule type" value="Genomic_DNA"/>
</dbReference>
<evidence type="ECO:0000256" key="1">
    <source>
        <dbReference type="SAM" id="MobiDB-lite"/>
    </source>
</evidence>
<comment type="caution">
    <text evidence="2">The sequence shown here is derived from an EMBL/GenBank/DDBJ whole genome shotgun (WGS) entry which is preliminary data.</text>
</comment>
<name>A0ABT8RGE2_9BACT</name>
<reference evidence="2" key="1">
    <citation type="submission" date="2023-07" db="EMBL/GenBank/DDBJ databases">
        <title>The genome sequence of Rhodocytophaga aerolata KACC 12507.</title>
        <authorList>
            <person name="Zhang X."/>
        </authorList>
    </citation>
    <scope>NUCLEOTIDE SEQUENCE</scope>
    <source>
        <strain evidence="2">KACC 12507</strain>
    </source>
</reference>
<organism evidence="2 3">
    <name type="scientific">Rhodocytophaga aerolata</name>
    <dbReference type="NCBI Taxonomy" id="455078"/>
    <lineage>
        <taxon>Bacteria</taxon>
        <taxon>Pseudomonadati</taxon>
        <taxon>Bacteroidota</taxon>
        <taxon>Cytophagia</taxon>
        <taxon>Cytophagales</taxon>
        <taxon>Rhodocytophagaceae</taxon>
        <taxon>Rhodocytophaga</taxon>
    </lineage>
</organism>
<keyword evidence="3" id="KW-1185">Reference proteome</keyword>
<feature type="compositionally biased region" description="Basic and acidic residues" evidence="1">
    <location>
        <begin position="1"/>
        <end position="26"/>
    </location>
</feature>
<gene>
    <name evidence="2" type="ORF">Q0590_33160</name>
</gene>
<protein>
    <submittedName>
        <fullName evidence="2">Uncharacterized protein</fullName>
    </submittedName>
</protein>
<feature type="region of interest" description="Disordered" evidence="1">
    <location>
        <begin position="1"/>
        <end position="62"/>
    </location>
</feature>
<accession>A0ABT8RGE2</accession>
<proteinExistence type="predicted"/>
<sequence>MKEAEEEDKNKDIKDVEAQPAKETRGTKTMQQRQLHKNTDDVSMNEGFDVDHNSDPILAKKQ</sequence>
<dbReference type="RefSeq" id="WP_302041970.1">
    <property type="nucleotide sequence ID" value="NZ_JAUKPO010000045.1"/>
</dbReference>
<dbReference type="Proteomes" id="UP001168528">
    <property type="component" value="Unassembled WGS sequence"/>
</dbReference>
<evidence type="ECO:0000313" key="2">
    <source>
        <dbReference type="EMBL" id="MDO1451171.1"/>
    </source>
</evidence>
<evidence type="ECO:0000313" key="3">
    <source>
        <dbReference type="Proteomes" id="UP001168528"/>
    </source>
</evidence>